<name>A0A8R2D3J9_ACYPI</name>
<dbReference type="Proteomes" id="UP000007819">
    <property type="component" value="Chromosome X"/>
</dbReference>
<feature type="compositionally biased region" description="Basic and acidic residues" evidence="1">
    <location>
        <begin position="76"/>
        <end position="88"/>
    </location>
</feature>
<dbReference type="GeneID" id="100573328"/>
<sequence length="186" mass="20594">MPRNKTTCDENRPTAEFDRFEFRGGRLIVGCKCTRNDGMQHECERLKCMADRTSCLTYPAATCLPSRPCPPRPPHHAQDNGYRDDSRAESQSSHQPVDGGGGNGGSVGGGTGVVGTGVGGTGGERSPGRDVRYRSFNSRRMRKWASDQYDDRPALRKFFRPCRVHCDQFRPATDVCARDIKAKVIL</sequence>
<dbReference type="RefSeq" id="XP_016658186.1">
    <property type="nucleotide sequence ID" value="XM_016802697.1"/>
</dbReference>
<reference evidence="3" key="1">
    <citation type="submission" date="2010-06" db="EMBL/GenBank/DDBJ databases">
        <authorList>
            <person name="Jiang H."/>
            <person name="Abraham K."/>
            <person name="Ali S."/>
            <person name="Alsbrooks S.L."/>
            <person name="Anim B.N."/>
            <person name="Anosike U.S."/>
            <person name="Attaway T."/>
            <person name="Bandaranaike D.P."/>
            <person name="Battles P.K."/>
            <person name="Bell S.N."/>
            <person name="Bell A.V."/>
            <person name="Beltran B."/>
            <person name="Bickham C."/>
            <person name="Bustamante Y."/>
            <person name="Caleb T."/>
            <person name="Canada A."/>
            <person name="Cardenas V."/>
            <person name="Carter K."/>
            <person name="Chacko J."/>
            <person name="Chandrabose M.N."/>
            <person name="Chavez D."/>
            <person name="Chavez A."/>
            <person name="Chen L."/>
            <person name="Chu H.-S."/>
            <person name="Claassen K.J."/>
            <person name="Cockrell R."/>
            <person name="Collins M."/>
            <person name="Cooper J.A."/>
            <person name="Cree A."/>
            <person name="Curry S.M."/>
            <person name="Da Y."/>
            <person name="Dao M.D."/>
            <person name="Das B."/>
            <person name="Davila M.-L."/>
            <person name="Davy-Carroll L."/>
            <person name="Denson S."/>
            <person name="Dinh H."/>
            <person name="Ebong V.E."/>
            <person name="Edwards J.R."/>
            <person name="Egan A."/>
            <person name="El-Daye J."/>
            <person name="Escobedo L."/>
            <person name="Fernandez S."/>
            <person name="Fernando P.R."/>
            <person name="Flagg N."/>
            <person name="Forbes L.D."/>
            <person name="Fowler R.G."/>
            <person name="Fu Q."/>
            <person name="Gabisi R.A."/>
            <person name="Ganer J."/>
            <person name="Garbino Pronczuk A."/>
            <person name="Garcia R.M."/>
            <person name="Garner T."/>
            <person name="Garrett T.E."/>
            <person name="Gonzalez D.A."/>
            <person name="Hamid H."/>
            <person name="Hawkins E.S."/>
            <person name="Hirani K."/>
            <person name="Hogues M.E."/>
            <person name="Hollins B."/>
            <person name="Hsiao C.-H."/>
            <person name="Jabil R."/>
            <person name="James M.L."/>
            <person name="Jhangiani S.N."/>
            <person name="Johnson B."/>
            <person name="Johnson Q."/>
            <person name="Joshi V."/>
            <person name="Kalu J.B."/>
            <person name="Kam C."/>
            <person name="Kashfia A."/>
            <person name="Keebler J."/>
            <person name="Kisamo H."/>
            <person name="Kovar C.L."/>
            <person name="Lago L.A."/>
            <person name="Lai C.-Y."/>
            <person name="Laidlaw J."/>
            <person name="Lara F."/>
            <person name="Le T.-K."/>
            <person name="Lee S.L."/>
            <person name="Legall F.H."/>
            <person name="Lemon S.J."/>
            <person name="Lewis L.R."/>
            <person name="Li B."/>
            <person name="Liu Y."/>
            <person name="Liu Y.-S."/>
            <person name="Lopez J."/>
            <person name="Lozado R.J."/>
            <person name="Lu J."/>
            <person name="Madu R.C."/>
            <person name="Maheshwari M."/>
            <person name="Maheshwari R."/>
            <person name="Malloy K."/>
            <person name="Martinez E."/>
            <person name="Mathew T."/>
            <person name="Mercado I.C."/>
            <person name="Mercado C."/>
            <person name="Meyer B."/>
            <person name="Montgomery K."/>
            <person name="Morgan M.B."/>
            <person name="Munidasa M."/>
            <person name="Nazareth L.V."/>
            <person name="Nelson J."/>
            <person name="Ng B.M."/>
            <person name="Nguyen N.B."/>
            <person name="Nguyen P.Q."/>
            <person name="Nguyen T."/>
            <person name="Obregon M."/>
            <person name="Okwuonu G.O."/>
            <person name="Onwere C.G."/>
            <person name="Orozco G."/>
            <person name="Parra A."/>
            <person name="Patel S."/>
            <person name="Patil S."/>
            <person name="Perez A."/>
            <person name="Perez Y."/>
            <person name="Pham C."/>
            <person name="Primus E.L."/>
            <person name="Pu L.-L."/>
            <person name="Puazo M."/>
            <person name="Qin X."/>
            <person name="Quiroz J.B."/>
            <person name="Reese J."/>
            <person name="Richards S."/>
            <person name="Rives C.M."/>
            <person name="Robberts R."/>
            <person name="Ruiz S.J."/>
            <person name="Ruiz M.J."/>
            <person name="Santibanez J."/>
            <person name="Schneider B.W."/>
            <person name="Sisson I."/>
            <person name="Smith M."/>
            <person name="Sodergren E."/>
            <person name="Song X.-Z."/>
            <person name="Song B.B."/>
            <person name="Summersgill H."/>
            <person name="Thelus R."/>
            <person name="Thornton R.D."/>
            <person name="Trejos Z.Y."/>
            <person name="Usmani K."/>
            <person name="Vattathil S."/>
            <person name="Villasana D."/>
            <person name="Walker D.L."/>
            <person name="Wang S."/>
            <person name="Wang K."/>
            <person name="White C.S."/>
            <person name="Williams A.C."/>
            <person name="Williamson J."/>
            <person name="Wilson K."/>
            <person name="Woghiren I.O."/>
            <person name="Woodworth J.R."/>
            <person name="Worley K.C."/>
            <person name="Wright R.A."/>
            <person name="Wu W."/>
            <person name="Young L."/>
            <person name="Zhang L."/>
            <person name="Zhang J."/>
            <person name="Zhu Y."/>
            <person name="Muzny D.M."/>
            <person name="Weinstock G."/>
            <person name="Gibbs R.A."/>
        </authorList>
    </citation>
    <scope>NUCLEOTIDE SEQUENCE [LARGE SCALE GENOMIC DNA]</scope>
    <source>
        <strain evidence="3">LSR1</strain>
    </source>
</reference>
<organism evidence="2 3">
    <name type="scientific">Acyrthosiphon pisum</name>
    <name type="common">Pea aphid</name>
    <dbReference type="NCBI Taxonomy" id="7029"/>
    <lineage>
        <taxon>Eukaryota</taxon>
        <taxon>Metazoa</taxon>
        <taxon>Ecdysozoa</taxon>
        <taxon>Arthropoda</taxon>
        <taxon>Hexapoda</taxon>
        <taxon>Insecta</taxon>
        <taxon>Pterygota</taxon>
        <taxon>Neoptera</taxon>
        <taxon>Paraneoptera</taxon>
        <taxon>Hemiptera</taxon>
        <taxon>Sternorrhyncha</taxon>
        <taxon>Aphidomorpha</taxon>
        <taxon>Aphidoidea</taxon>
        <taxon>Aphididae</taxon>
        <taxon>Macrosiphini</taxon>
        <taxon>Acyrthosiphon</taxon>
    </lineage>
</organism>
<accession>A0A8R2D3J9</accession>
<evidence type="ECO:0000256" key="1">
    <source>
        <dbReference type="SAM" id="MobiDB-lite"/>
    </source>
</evidence>
<dbReference type="EnsemblMetazoa" id="XM_016802697.2">
    <property type="protein sequence ID" value="XP_016658186.1"/>
    <property type="gene ID" value="LOC100573328"/>
</dbReference>
<keyword evidence="3" id="KW-1185">Reference proteome</keyword>
<reference evidence="2" key="2">
    <citation type="submission" date="2022-06" db="UniProtKB">
        <authorList>
            <consortium name="EnsemblMetazoa"/>
        </authorList>
    </citation>
    <scope>IDENTIFICATION</scope>
</reference>
<dbReference type="OrthoDB" id="6611808at2759"/>
<feature type="region of interest" description="Disordered" evidence="1">
    <location>
        <begin position="66"/>
        <end position="134"/>
    </location>
</feature>
<evidence type="ECO:0000313" key="2">
    <source>
        <dbReference type="EnsemblMetazoa" id="XP_016658186.1"/>
    </source>
</evidence>
<feature type="compositionally biased region" description="Gly residues" evidence="1">
    <location>
        <begin position="98"/>
        <end position="125"/>
    </location>
</feature>
<proteinExistence type="predicted"/>
<evidence type="ECO:0000313" key="3">
    <source>
        <dbReference type="Proteomes" id="UP000007819"/>
    </source>
</evidence>
<dbReference type="KEGG" id="api:100573328"/>
<dbReference type="AlphaFoldDB" id="A0A8R2D3J9"/>
<protein>
    <submittedName>
        <fullName evidence="2">Uncharacterized protein</fullName>
    </submittedName>
</protein>